<dbReference type="SUPFAM" id="SSF50978">
    <property type="entry name" value="WD40 repeat-like"/>
    <property type="match status" value="1"/>
</dbReference>
<keyword evidence="4" id="KW-0378">Hydrolase</keyword>
<keyword evidence="10" id="KW-1185">Reference proteome</keyword>
<evidence type="ECO:0000256" key="1">
    <source>
        <dbReference type="ARBA" id="ARBA00005156"/>
    </source>
</evidence>
<dbReference type="EC" id="3.1.1.97" evidence="6"/>
<keyword evidence="2 8" id="KW-0853">WD repeat</keyword>
<dbReference type="InterPro" id="IPR015943">
    <property type="entry name" value="WD40/YVTN_repeat-like_dom_sf"/>
</dbReference>
<dbReference type="OrthoDB" id="1930760at2759"/>
<dbReference type="PANTHER" id="PTHR46042:SF1">
    <property type="entry name" value="DIPHTHINE METHYLTRANSFERASE"/>
    <property type="match status" value="1"/>
</dbReference>
<comment type="pathway">
    <text evidence="1">Protein modification; peptidyl-diphthamide biosynthesis.</text>
</comment>
<evidence type="ECO:0000256" key="5">
    <source>
        <dbReference type="ARBA" id="ARBA00038092"/>
    </source>
</evidence>
<dbReference type="InterPro" id="IPR001680">
    <property type="entry name" value="WD40_rpt"/>
</dbReference>
<dbReference type="Pfam" id="PF00400">
    <property type="entry name" value="WD40"/>
    <property type="match status" value="4"/>
</dbReference>
<dbReference type="PROSITE" id="PS50082">
    <property type="entry name" value="WD_REPEATS_2"/>
    <property type="match status" value="2"/>
</dbReference>
<keyword evidence="3" id="KW-0677">Repeat</keyword>
<dbReference type="Proteomes" id="UP000094385">
    <property type="component" value="Unassembled WGS sequence"/>
</dbReference>
<evidence type="ECO:0000256" key="7">
    <source>
        <dbReference type="ARBA" id="ARBA00047551"/>
    </source>
</evidence>
<evidence type="ECO:0000256" key="4">
    <source>
        <dbReference type="ARBA" id="ARBA00022801"/>
    </source>
</evidence>
<dbReference type="SMART" id="SM00320">
    <property type="entry name" value="WD40"/>
    <property type="match status" value="5"/>
</dbReference>
<evidence type="ECO:0000256" key="8">
    <source>
        <dbReference type="PROSITE-ProRule" id="PRU00221"/>
    </source>
</evidence>
<evidence type="ECO:0000256" key="3">
    <source>
        <dbReference type="ARBA" id="ARBA00022737"/>
    </source>
</evidence>
<dbReference type="InterPro" id="IPR052415">
    <property type="entry name" value="Diphthine_MTase"/>
</dbReference>
<dbReference type="STRING" id="675824.A0A1E3Q694"/>
<evidence type="ECO:0000313" key="9">
    <source>
        <dbReference type="EMBL" id="ODQ73181.1"/>
    </source>
</evidence>
<organism evidence="9 10">
    <name type="scientific">Lipomyces starkeyi NRRL Y-11557</name>
    <dbReference type="NCBI Taxonomy" id="675824"/>
    <lineage>
        <taxon>Eukaryota</taxon>
        <taxon>Fungi</taxon>
        <taxon>Dikarya</taxon>
        <taxon>Ascomycota</taxon>
        <taxon>Saccharomycotina</taxon>
        <taxon>Lipomycetes</taxon>
        <taxon>Lipomycetales</taxon>
        <taxon>Lipomycetaceae</taxon>
        <taxon>Lipomyces</taxon>
    </lineage>
</organism>
<feature type="repeat" description="WD" evidence="8">
    <location>
        <begin position="164"/>
        <end position="205"/>
    </location>
</feature>
<dbReference type="InterPro" id="IPR036322">
    <property type="entry name" value="WD40_repeat_dom_sf"/>
</dbReference>
<dbReference type="PANTHER" id="PTHR46042">
    <property type="entry name" value="DIPHTHINE METHYLTRANSFERASE"/>
    <property type="match status" value="1"/>
</dbReference>
<sequence length="337" mass="36658">MEHISLSYSTLTQLPPCALAFYPSDSRFVIVGTYKLEQDGSRHGTLDIYDCANGELKFCSTIESTDSSILDLKFSPHDSSLLASAHSTGRICLWRVSPSRDDGVDVELLSTYDVADSSDVLVLSICFSPIDPVVLAVTLSSGEWRLCSISTESAVATLQVQSSFMAHSLEAWTSAFSSNGSLLFSGGDDSVLSAYDLRAGIEVWQDKRTHSAGVTSILPFHGNESQIWTGSYDEKLRVWDLRGPYSKGSVVNELSLGGGVWRLIDHPKVAEKLVLSCCMHGGARVINTSDELSDASVVGNINEGHESMVYGGDWSSDGGYIATCSFYDKKLNLWSYR</sequence>
<dbReference type="GO" id="GO:0032456">
    <property type="term" value="P:endocytic recycling"/>
    <property type="evidence" value="ECO:0007669"/>
    <property type="project" value="EnsemblFungi"/>
</dbReference>
<evidence type="ECO:0000313" key="10">
    <source>
        <dbReference type="Proteomes" id="UP000094385"/>
    </source>
</evidence>
<name>A0A1E3Q694_LIPST</name>
<protein>
    <recommendedName>
        <fullName evidence="6">methylated diphthine methylhydrolase</fullName>
        <ecNumber evidence="6">3.1.1.97</ecNumber>
    </recommendedName>
</protein>
<dbReference type="PROSITE" id="PS00678">
    <property type="entry name" value="WD_REPEATS_1"/>
    <property type="match status" value="1"/>
</dbReference>
<gene>
    <name evidence="9" type="ORF">LIPSTDRAFT_287009</name>
</gene>
<dbReference type="Gene3D" id="2.130.10.10">
    <property type="entry name" value="YVTN repeat-like/Quinoprotein amine dehydrogenase"/>
    <property type="match status" value="3"/>
</dbReference>
<proteinExistence type="inferred from homology"/>
<evidence type="ECO:0000256" key="2">
    <source>
        <dbReference type="ARBA" id="ARBA00022574"/>
    </source>
</evidence>
<evidence type="ECO:0000256" key="6">
    <source>
        <dbReference type="ARBA" id="ARBA00039131"/>
    </source>
</evidence>
<comment type="similarity">
    <text evidence="5">Belongs to the DPH7 family.</text>
</comment>
<dbReference type="InterPro" id="IPR019775">
    <property type="entry name" value="WD40_repeat_CS"/>
</dbReference>
<accession>A0A1E3Q694</accession>
<reference evidence="9 10" key="1">
    <citation type="journal article" date="2016" name="Proc. Natl. Acad. Sci. U.S.A.">
        <title>Comparative genomics of biotechnologically important yeasts.</title>
        <authorList>
            <person name="Riley R."/>
            <person name="Haridas S."/>
            <person name="Wolfe K.H."/>
            <person name="Lopes M.R."/>
            <person name="Hittinger C.T."/>
            <person name="Goeker M."/>
            <person name="Salamov A.A."/>
            <person name="Wisecaver J.H."/>
            <person name="Long T.M."/>
            <person name="Calvey C.H."/>
            <person name="Aerts A.L."/>
            <person name="Barry K.W."/>
            <person name="Choi C."/>
            <person name="Clum A."/>
            <person name="Coughlan A.Y."/>
            <person name="Deshpande S."/>
            <person name="Douglass A.P."/>
            <person name="Hanson S.J."/>
            <person name="Klenk H.-P."/>
            <person name="LaButti K.M."/>
            <person name="Lapidus A."/>
            <person name="Lindquist E.A."/>
            <person name="Lipzen A.M."/>
            <person name="Meier-Kolthoff J.P."/>
            <person name="Ohm R.A."/>
            <person name="Otillar R.P."/>
            <person name="Pangilinan J.L."/>
            <person name="Peng Y."/>
            <person name="Rokas A."/>
            <person name="Rosa C.A."/>
            <person name="Scheuner C."/>
            <person name="Sibirny A.A."/>
            <person name="Slot J.C."/>
            <person name="Stielow J.B."/>
            <person name="Sun H."/>
            <person name="Kurtzman C.P."/>
            <person name="Blackwell M."/>
            <person name="Grigoriev I.V."/>
            <person name="Jeffries T.W."/>
        </authorList>
    </citation>
    <scope>NUCLEOTIDE SEQUENCE [LARGE SCALE GENOMIC DNA]</scope>
    <source>
        <strain evidence="9 10">NRRL Y-11557</strain>
    </source>
</reference>
<dbReference type="GO" id="GO:0017183">
    <property type="term" value="P:protein histidyl modification to diphthamide"/>
    <property type="evidence" value="ECO:0007669"/>
    <property type="project" value="EnsemblFungi"/>
</dbReference>
<dbReference type="GO" id="GO:0061685">
    <property type="term" value="F:diphthine methylesterase activity"/>
    <property type="evidence" value="ECO:0007669"/>
    <property type="project" value="UniProtKB-EC"/>
</dbReference>
<dbReference type="AlphaFoldDB" id="A0A1E3Q694"/>
<dbReference type="EMBL" id="KV454294">
    <property type="protein sequence ID" value="ODQ73181.1"/>
    <property type="molecule type" value="Genomic_DNA"/>
</dbReference>
<dbReference type="GO" id="GO:0005768">
    <property type="term" value="C:endosome"/>
    <property type="evidence" value="ECO:0007669"/>
    <property type="project" value="EnsemblFungi"/>
</dbReference>
<feature type="repeat" description="WD" evidence="8">
    <location>
        <begin position="218"/>
        <end position="242"/>
    </location>
</feature>
<comment type="catalytic activity">
    <reaction evidence="7">
        <text>diphthine methyl ester-[translation elongation factor 2] + H2O = diphthine-[translation elongation factor 2] + methanol + H(+)</text>
        <dbReference type="Rhea" id="RHEA:42656"/>
        <dbReference type="Rhea" id="RHEA-COMP:10172"/>
        <dbReference type="Rhea" id="RHEA-COMP:10173"/>
        <dbReference type="ChEBI" id="CHEBI:15377"/>
        <dbReference type="ChEBI" id="CHEBI:15378"/>
        <dbReference type="ChEBI" id="CHEBI:17790"/>
        <dbReference type="ChEBI" id="CHEBI:79005"/>
        <dbReference type="ChEBI" id="CHEBI:82696"/>
        <dbReference type="EC" id="3.1.1.97"/>
    </reaction>
</comment>